<evidence type="ECO:0000256" key="2">
    <source>
        <dbReference type="SAM" id="MobiDB-lite"/>
    </source>
</evidence>
<feature type="compositionally biased region" description="Basic and acidic residues" evidence="2">
    <location>
        <begin position="572"/>
        <end position="584"/>
    </location>
</feature>
<organism evidence="3 4">
    <name type="scientific">Albimonas pacifica</name>
    <dbReference type="NCBI Taxonomy" id="1114924"/>
    <lineage>
        <taxon>Bacteria</taxon>
        <taxon>Pseudomonadati</taxon>
        <taxon>Pseudomonadota</taxon>
        <taxon>Alphaproteobacteria</taxon>
        <taxon>Rhodobacterales</taxon>
        <taxon>Paracoccaceae</taxon>
        <taxon>Albimonas</taxon>
    </lineage>
</organism>
<feature type="coiled-coil region" evidence="1">
    <location>
        <begin position="200"/>
        <end position="227"/>
    </location>
</feature>
<feature type="coiled-coil region" evidence="1">
    <location>
        <begin position="613"/>
        <end position="704"/>
    </location>
</feature>
<dbReference type="PANTHER" id="PTHR41259:SF1">
    <property type="entry name" value="DOUBLE-STRAND BREAK REPAIR RAD50 ATPASE, PUTATIVE-RELATED"/>
    <property type="match status" value="1"/>
</dbReference>
<sequence length="861" mass="91650">MRIRAIRLSDVRRFDRPVAVEGIGDGLNLLSAPNEAGKSTLFDALHAAFFLPHRSQAKEAKALRPRVGGAPEVTVEIECAEGRYEIAKRWFSRPMAEVRRLPPGGGAPELEAKADEAEARIARLVGAADGRGPAGLLWVRQGEQGLGGDPGLRRDLLSSVTGEVEALTGGRRMDRARAKAQAELDRLATSTGRPKTGGPWKAAQDEMEALEAEVARLTADAARLHDDLARRRAVRRELAELTEPAAVAAREAALQAATAAHADAERHAERLRAAVSAETMARLTLEATRDRLARLRHAEAERQEAAAAAQTAADAHAAAAAERAAAAEALRAARAAAETAAQARAEADRALALSHAAARAEDQRRRRQALSDALSQAEELRRLREAAEAEAKLGPDAKALRRLEDLAADLRARRAARDREAAALVMRYAPGAAPATLDGAPLPEGARTPIPDGGALELPGLGTLTIEPGRGADSGAVAAAEKALAEALKSLSQDGLDAARAAHDRRHAAETRLREADARLAALAPDGLPALRQALAALPEPAETEALPLPQAEAAAETARAAETAALAAQAEADRDDRAAEQAETRAAAAADALASRLSRAANTLETLADRDAVALEARIATETAALSEAEAARAALAEAAPDLEAAEAELARARGVARNAAQTRERLEQEQVALTTAIELRASDAVEEELADARARLARTETVHDRLAFEVQVLQRLLTALDEARSAARDRWFAPVMAELRPLLSLLWEDADLRFDEAEVAPAALLRRGADEPFDSLSGGTQEQIAILVRLAFARMLATGGQPAPVILDDALVHTDDDRIERMFRALHRQARDMQILVFSCRQRAFRDLGARTLAFVEDA</sequence>
<reference evidence="3 4" key="1">
    <citation type="submission" date="2016-10" db="EMBL/GenBank/DDBJ databases">
        <authorList>
            <person name="de Groot N.N."/>
        </authorList>
    </citation>
    <scope>NUCLEOTIDE SEQUENCE [LARGE SCALE GENOMIC DNA]</scope>
    <source>
        <strain evidence="3 4">CGMCC 1.11030</strain>
    </source>
</reference>
<evidence type="ECO:0000256" key="1">
    <source>
        <dbReference type="SAM" id="Coils"/>
    </source>
</evidence>
<dbReference type="AlphaFoldDB" id="A0A1I3FDE4"/>
<feature type="region of interest" description="Disordered" evidence="2">
    <location>
        <begin position="551"/>
        <end position="585"/>
    </location>
</feature>
<dbReference type="STRING" id="1114924.SAMN05216258_104210"/>
<keyword evidence="4" id="KW-1185">Reference proteome</keyword>
<protein>
    <submittedName>
        <fullName evidence="3">DNA repair exonuclease SbcCD ATPase subunit</fullName>
    </submittedName>
</protein>
<feature type="compositionally biased region" description="Low complexity" evidence="2">
    <location>
        <begin position="551"/>
        <end position="571"/>
    </location>
</feature>
<dbReference type="SUPFAM" id="SSF52540">
    <property type="entry name" value="P-loop containing nucleoside triphosphate hydrolases"/>
    <property type="match status" value="1"/>
</dbReference>
<keyword evidence="1" id="KW-0175">Coiled coil</keyword>
<name>A0A1I3FDE4_9RHOB</name>
<dbReference type="PANTHER" id="PTHR41259">
    <property type="entry name" value="DOUBLE-STRAND BREAK REPAIR RAD50 ATPASE, PUTATIVE-RELATED"/>
    <property type="match status" value="1"/>
</dbReference>
<dbReference type="InterPro" id="IPR027417">
    <property type="entry name" value="P-loop_NTPase"/>
</dbReference>
<gene>
    <name evidence="3" type="ORF">SAMN05216258_104210</name>
</gene>
<feature type="coiled-coil region" evidence="1">
    <location>
        <begin position="254"/>
        <end position="420"/>
    </location>
</feature>
<dbReference type="GO" id="GO:0004527">
    <property type="term" value="F:exonuclease activity"/>
    <property type="evidence" value="ECO:0007669"/>
    <property type="project" value="UniProtKB-KW"/>
</dbReference>
<dbReference type="OrthoDB" id="7069379at2"/>
<evidence type="ECO:0000313" key="3">
    <source>
        <dbReference type="EMBL" id="SFI09253.1"/>
    </source>
</evidence>
<keyword evidence="3" id="KW-0378">Hydrolase</keyword>
<dbReference type="Proteomes" id="UP000199377">
    <property type="component" value="Unassembled WGS sequence"/>
</dbReference>
<accession>A0A1I3FDE4</accession>
<dbReference type="RefSeq" id="WP_143103294.1">
    <property type="nucleotide sequence ID" value="NZ_FOQH01000004.1"/>
</dbReference>
<proteinExistence type="predicted"/>
<keyword evidence="3" id="KW-0540">Nuclease</keyword>
<dbReference type="Gene3D" id="3.40.50.300">
    <property type="entry name" value="P-loop containing nucleotide triphosphate hydrolases"/>
    <property type="match status" value="2"/>
</dbReference>
<keyword evidence="3" id="KW-0269">Exonuclease</keyword>
<dbReference type="EMBL" id="FOQH01000004">
    <property type="protein sequence ID" value="SFI09253.1"/>
    <property type="molecule type" value="Genomic_DNA"/>
</dbReference>
<evidence type="ECO:0000313" key="4">
    <source>
        <dbReference type="Proteomes" id="UP000199377"/>
    </source>
</evidence>